<dbReference type="PROSITE" id="PS50853">
    <property type="entry name" value="FN3"/>
    <property type="match status" value="1"/>
</dbReference>
<keyword evidence="3 8" id="KW-0732">Signal</keyword>
<evidence type="ECO:0000256" key="4">
    <source>
        <dbReference type="ARBA" id="ARBA00022989"/>
    </source>
</evidence>
<dbReference type="InterPro" id="IPR040566">
    <property type="entry name" value="Il13Ra_Ig"/>
</dbReference>
<dbReference type="Pfam" id="PF18001">
    <property type="entry name" value="Il13Ra_Ig"/>
    <property type="match status" value="1"/>
</dbReference>
<feature type="chain" id="PRO_5019091996" description="Fibronectin type-III domain-containing protein" evidence="8">
    <location>
        <begin position="22"/>
        <end position="464"/>
    </location>
</feature>
<organism evidence="10 11">
    <name type="scientific">Chiloscyllium punctatum</name>
    <name type="common">Brownbanded bambooshark</name>
    <name type="synonym">Hemiscyllium punctatum</name>
    <dbReference type="NCBI Taxonomy" id="137246"/>
    <lineage>
        <taxon>Eukaryota</taxon>
        <taxon>Metazoa</taxon>
        <taxon>Chordata</taxon>
        <taxon>Craniata</taxon>
        <taxon>Vertebrata</taxon>
        <taxon>Chondrichthyes</taxon>
        <taxon>Elasmobranchii</taxon>
        <taxon>Galeomorphii</taxon>
        <taxon>Galeoidea</taxon>
        <taxon>Orectolobiformes</taxon>
        <taxon>Hemiscylliidae</taxon>
        <taxon>Chiloscyllium</taxon>
    </lineage>
</organism>
<accession>A0A401T1A4</accession>
<dbReference type="InterPro" id="IPR003961">
    <property type="entry name" value="FN3_dom"/>
</dbReference>
<reference evidence="10 11" key="1">
    <citation type="journal article" date="2018" name="Nat. Ecol. Evol.">
        <title>Shark genomes provide insights into elasmobranch evolution and the origin of vertebrates.</title>
        <authorList>
            <person name="Hara Y"/>
            <person name="Yamaguchi K"/>
            <person name="Onimaru K"/>
            <person name="Kadota M"/>
            <person name="Koyanagi M"/>
            <person name="Keeley SD"/>
            <person name="Tatsumi K"/>
            <person name="Tanaka K"/>
            <person name="Motone F"/>
            <person name="Kageyama Y"/>
            <person name="Nozu R"/>
            <person name="Adachi N"/>
            <person name="Nishimura O"/>
            <person name="Nakagawa R"/>
            <person name="Tanegashima C"/>
            <person name="Kiyatake I"/>
            <person name="Matsumoto R"/>
            <person name="Murakumo K"/>
            <person name="Nishida K"/>
            <person name="Terakita A"/>
            <person name="Kuratani S"/>
            <person name="Sato K"/>
            <person name="Hyodo S Kuraku.S."/>
        </authorList>
    </citation>
    <scope>NUCLEOTIDE SEQUENCE [LARGE SCALE GENOMIC DNA]</scope>
</reference>
<keyword evidence="11" id="KW-1185">Reference proteome</keyword>
<evidence type="ECO:0000256" key="7">
    <source>
        <dbReference type="ARBA" id="ARBA00023180"/>
    </source>
</evidence>
<comment type="subcellular location">
    <subcellularLocation>
        <location evidence="1">Membrane</location>
        <topology evidence="1">Single-pass type I membrane protein</topology>
    </subcellularLocation>
</comment>
<comment type="caution">
    <text evidence="10">The sequence shown here is derived from an EMBL/GenBank/DDBJ whole genome shotgun (WGS) entry which is preliminary data.</text>
</comment>
<gene>
    <name evidence="10" type="ORF">chiPu_0014905</name>
</gene>
<keyword evidence="5" id="KW-0472">Membrane</keyword>
<sequence length="464" mass="52902">MRSLGLTLVQCLLSASVVIEGSLCCTWAETLPPPTDLSVTLKGIGFINSTWTWKQPSYLENSSSIIIKFESMFKYDGAEWDERQRKPFLTREDKVILNRGITFRVKALVITESCACQQSNWTEKYIPPPEGDAITAVRNFRCIYYNFEYINCTWDIGRKIPADTVYHLNYWQKGMDAIQNCTHYLPKDGRLDAGCHLQHDQFNDEQDLNICVMGQSAHAKIKPFFYNLETASFVQLSPPWGINISKMDKVFRISWNPAAHWNQKCVIYRIRKSNAMRSDWIVYESVKPEMIIPDADPNVQNVVQVQAMYTITCGDNGIWSEWSEEKLFGEDIGPGWNWKVALLIIVPILVAASAITLLTYLKQLQILILPPIPDPGKLFKGMFSDSNGDDVMWSKQPKESLIFKAEEEITCKVTNVEQLRVTSVEKEAKLGETKTSEEEETSVTFVDEASLLDNDSVHFNLVMS</sequence>
<dbReference type="InterPro" id="IPR003532">
    <property type="entry name" value="Short_hematopoietin_rcpt_2_CS"/>
</dbReference>
<evidence type="ECO:0000313" key="10">
    <source>
        <dbReference type="EMBL" id="GCC36411.1"/>
    </source>
</evidence>
<feature type="domain" description="Fibronectin type-III" evidence="9">
    <location>
        <begin position="235"/>
        <end position="331"/>
    </location>
</feature>
<dbReference type="PROSITE" id="PS01356">
    <property type="entry name" value="HEMATOPO_REC_S_F2"/>
    <property type="match status" value="1"/>
</dbReference>
<dbReference type="EMBL" id="BEZZ01000826">
    <property type="protein sequence ID" value="GCC36411.1"/>
    <property type="molecule type" value="Genomic_DNA"/>
</dbReference>
<evidence type="ECO:0000256" key="3">
    <source>
        <dbReference type="ARBA" id="ARBA00022729"/>
    </source>
</evidence>
<evidence type="ECO:0000256" key="1">
    <source>
        <dbReference type="ARBA" id="ARBA00004479"/>
    </source>
</evidence>
<keyword evidence="6" id="KW-0675">Receptor</keyword>
<dbReference type="InterPro" id="IPR015321">
    <property type="entry name" value="TypeI_recpt_CBD"/>
</dbReference>
<evidence type="ECO:0000313" key="11">
    <source>
        <dbReference type="Proteomes" id="UP000287033"/>
    </source>
</evidence>
<dbReference type="OMA" id="NFEYINC"/>
<dbReference type="Pfam" id="PF09240">
    <property type="entry name" value="IL6Ra-bind"/>
    <property type="match status" value="1"/>
</dbReference>
<dbReference type="Gene3D" id="2.60.40.10">
    <property type="entry name" value="Immunoglobulins"/>
    <property type="match status" value="3"/>
</dbReference>
<dbReference type="InterPro" id="IPR036116">
    <property type="entry name" value="FN3_sf"/>
</dbReference>
<feature type="signal peptide" evidence="8">
    <location>
        <begin position="1"/>
        <end position="21"/>
    </location>
</feature>
<keyword evidence="2" id="KW-0812">Transmembrane</keyword>
<dbReference type="SUPFAM" id="SSF49265">
    <property type="entry name" value="Fibronectin type III"/>
    <property type="match status" value="2"/>
</dbReference>
<protein>
    <recommendedName>
        <fullName evidence="9">Fibronectin type-III domain-containing protein</fullName>
    </recommendedName>
</protein>
<proteinExistence type="predicted"/>
<dbReference type="PANTHER" id="PTHR23037:SF46">
    <property type="entry name" value="INTERLEUKIN 5 RECEPTOR SUBUNIT ALPHA"/>
    <property type="match status" value="1"/>
</dbReference>
<dbReference type="AlphaFoldDB" id="A0A401T1A4"/>
<dbReference type="GO" id="GO:0004896">
    <property type="term" value="F:cytokine receptor activity"/>
    <property type="evidence" value="ECO:0007669"/>
    <property type="project" value="InterPro"/>
</dbReference>
<keyword evidence="7" id="KW-0325">Glycoprotein</keyword>
<evidence type="ECO:0000256" key="6">
    <source>
        <dbReference type="ARBA" id="ARBA00023170"/>
    </source>
</evidence>
<evidence type="ECO:0000256" key="5">
    <source>
        <dbReference type="ARBA" id="ARBA00023136"/>
    </source>
</evidence>
<evidence type="ECO:0000259" key="9">
    <source>
        <dbReference type="PROSITE" id="PS50853"/>
    </source>
</evidence>
<dbReference type="PANTHER" id="PTHR23037">
    <property type="entry name" value="CYTOKINE RECEPTOR"/>
    <property type="match status" value="1"/>
</dbReference>
<name>A0A401T1A4_CHIPU</name>
<dbReference type="InterPro" id="IPR013783">
    <property type="entry name" value="Ig-like_fold"/>
</dbReference>
<keyword evidence="4" id="KW-1133">Transmembrane helix</keyword>
<dbReference type="STRING" id="137246.A0A401T1A4"/>
<dbReference type="OrthoDB" id="9940625at2759"/>
<dbReference type="GO" id="GO:0009897">
    <property type="term" value="C:external side of plasma membrane"/>
    <property type="evidence" value="ECO:0007669"/>
    <property type="project" value="TreeGrafter"/>
</dbReference>
<dbReference type="Proteomes" id="UP000287033">
    <property type="component" value="Unassembled WGS sequence"/>
</dbReference>
<evidence type="ECO:0000256" key="2">
    <source>
        <dbReference type="ARBA" id="ARBA00022692"/>
    </source>
</evidence>
<dbReference type="CDD" id="cd00063">
    <property type="entry name" value="FN3"/>
    <property type="match status" value="1"/>
</dbReference>
<evidence type="ECO:0000256" key="8">
    <source>
        <dbReference type="SAM" id="SignalP"/>
    </source>
</evidence>